<evidence type="ECO:0000256" key="3">
    <source>
        <dbReference type="ARBA" id="ARBA00012260"/>
    </source>
</evidence>
<evidence type="ECO:0000256" key="2">
    <source>
        <dbReference type="ARBA" id="ARBA00005704"/>
    </source>
</evidence>
<dbReference type="Gene3D" id="3.20.20.60">
    <property type="entry name" value="Phosphoenolpyruvate-binding domains"/>
    <property type="match status" value="1"/>
</dbReference>
<dbReference type="PANTHER" id="PTHR21631:SF3">
    <property type="entry name" value="BIFUNCTIONAL GLYOXYLATE CYCLE PROTEIN"/>
    <property type="match status" value="1"/>
</dbReference>
<dbReference type="AlphaFoldDB" id="A0A9P8Q1U8"/>
<dbReference type="GO" id="GO:0019752">
    <property type="term" value="P:carboxylic acid metabolic process"/>
    <property type="evidence" value="ECO:0007669"/>
    <property type="project" value="InterPro"/>
</dbReference>
<dbReference type="Pfam" id="PF00463">
    <property type="entry name" value="ICL"/>
    <property type="match status" value="1"/>
</dbReference>
<keyword evidence="4" id="KW-0456">Lyase</keyword>
<dbReference type="InterPro" id="IPR040442">
    <property type="entry name" value="Pyrv_kinase-like_dom_sf"/>
</dbReference>
<dbReference type="InterPro" id="IPR015813">
    <property type="entry name" value="Pyrv/PenolPyrv_kinase-like_dom"/>
</dbReference>
<comment type="similarity">
    <text evidence="2">Belongs to the isocitrate lyase/PEP mutase superfamily. Isocitrate lyase family.</text>
</comment>
<dbReference type="PANTHER" id="PTHR21631">
    <property type="entry name" value="ISOCITRATE LYASE/MALATE SYNTHASE"/>
    <property type="match status" value="1"/>
</dbReference>
<comment type="function">
    <text evidence="5">Catalyzes the formation of succinate and glyoxylate from isocitrate, a key step of the glyoxylate cycle, which operates as an anaplerotic route for replenishing the tricarboxylic acid cycle. Required for growth on ethanol or acetate, but dispensable when fermentable carbon sources are available. Also acts on 2-methylisocitrate.</text>
</comment>
<evidence type="ECO:0000256" key="4">
    <source>
        <dbReference type="ARBA" id="ARBA00023239"/>
    </source>
</evidence>
<comment type="caution">
    <text evidence="6">The sequence shown here is derived from an EMBL/GenBank/DDBJ whole genome shotgun (WGS) entry which is preliminary data.</text>
</comment>
<organism evidence="6 7">
    <name type="scientific">Wickerhamomyces pijperi</name>
    <name type="common">Yeast</name>
    <name type="synonym">Pichia pijperi</name>
    <dbReference type="NCBI Taxonomy" id="599730"/>
    <lineage>
        <taxon>Eukaryota</taxon>
        <taxon>Fungi</taxon>
        <taxon>Dikarya</taxon>
        <taxon>Ascomycota</taxon>
        <taxon>Saccharomycotina</taxon>
        <taxon>Saccharomycetes</taxon>
        <taxon>Phaffomycetales</taxon>
        <taxon>Wickerhamomycetaceae</taxon>
        <taxon>Wickerhamomyces</taxon>
    </lineage>
</organism>
<dbReference type="Proteomes" id="UP000774326">
    <property type="component" value="Unassembled WGS sequence"/>
</dbReference>
<accession>A0A9P8Q1U8</accession>
<dbReference type="EC" id="4.1.3.30" evidence="3"/>
<dbReference type="InterPro" id="IPR006254">
    <property type="entry name" value="Isocitrate_lyase"/>
</dbReference>
<reference evidence="6" key="1">
    <citation type="journal article" date="2021" name="Open Biol.">
        <title>Shared evolutionary footprints suggest mitochondrial oxidative damage underlies multiple complex I losses in fungi.</title>
        <authorList>
            <person name="Schikora-Tamarit M.A."/>
            <person name="Marcet-Houben M."/>
            <person name="Nosek J."/>
            <person name="Gabaldon T."/>
        </authorList>
    </citation>
    <scope>NUCLEOTIDE SEQUENCE</scope>
    <source>
        <strain evidence="6">CBS2887</strain>
    </source>
</reference>
<feature type="non-terminal residue" evidence="6">
    <location>
        <position position="74"/>
    </location>
</feature>
<dbReference type="GO" id="GO:0046421">
    <property type="term" value="F:methylisocitrate lyase activity"/>
    <property type="evidence" value="ECO:0007669"/>
    <property type="project" value="UniProtKB-EC"/>
</dbReference>
<proteinExistence type="inferred from homology"/>
<name>A0A9P8Q1U8_WICPI</name>
<evidence type="ECO:0000256" key="5">
    <source>
        <dbReference type="ARBA" id="ARBA00057462"/>
    </source>
</evidence>
<evidence type="ECO:0000313" key="6">
    <source>
        <dbReference type="EMBL" id="KAH3681630.1"/>
    </source>
</evidence>
<dbReference type="EMBL" id="JAEUBG010004348">
    <property type="protein sequence ID" value="KAH3681630.1"/>
    <property type="molecule type" value="Genomic_DNA"/>
</dbReference>
<comment type="catalytic activity">
    <reaction evidence="1">
        <text>(2S,3R)-3-hydroxybutane-1,2,3-tricarboxylate = pyruvate + succinate</text>
        <dbReference type="Rhea" id="RHEA:16809"/>
        <dbReference type="ChEBI" id="CHEBI:15361"/>
        <dbReference type="ChEBI" id="CHEBI:30031"/>
        <dbReference type="ChEBI" id="CHEBI:57429"/>
        <dbReference type="EC" id="4.1.3.30"/>
    </reaction>
</comment>
<reference evidence="6" key="2">
    <citation type="submission" date="2021-01" db="EMBL/GenBank/DDBJ databases">
        <authorList>
            <person name="Schikora-Tamarit M.A."/>
        </authorList>
    </citation>
    <scope>NUCLEOTIDE SEQUENCE</scope>
    <source>
        <strain evidence="6">CBS2887</strain>
    </source>
</reference>
<dbReference type="OrthoDB" id="4078635at2759"/>
<evidence type="ECO:0000313" key="7">
    <source>
        <dbReference type="Proteomes" id="UP000774326"/>
    </source>
</evidence>
<gene>
    <name evidence="6" type="ORF">WICPIJ_007407</name>
</gene>
<dbReference type="SUPFAM" id="SSF51621">
    <property type="entry name" value="Phosphoenolpyruvate/pyruvate domain"/>
    <property type="match status" value="1"/>
</dbReference>
<protein>
    <recommendedName>
        <fullName evidence="3">methylisocitrate lyase</fullName>
        <ecNumber evidence="3">4.1.3.30</ecNumber>
    </recommendedName>
</protein>
<keyword evidence="7" id="KW-1185">Reference proteome</keyword>
<sequence length="74" mass="8200">MVADGDMGFGSVTAIMKETKMFVEAGTAMVHFDDLAIGLKKFTEKVGRTVVPFSEYLRRLTAARFQMDVMGSEM</sequence>
<evidence type="ECO:0000256" key="1">
    <source>
        <dbReference type="ARBA" id="ARBA00001050"/>
    </source>
</evidence>
<dbReference type="GO" id="GO:0004451">
    <property type="term" value="F:isocitrate lyase activity"/>
    <property type="evidence" value="ECO:0007669"/>
    <property type="project" value="InterPro"/>
</dbReference>